<dbReference type="EMBL" id="JAIWYP010000007">
    <property type="protein sequence ID" value="KAH3795834.1"/>
    <property type="molecule type" value="Genomic_DNA"/>
</dbReference>
<reference evidence="3" key="2">
    <citation type="submission" date="2020-11" db="EMBL/GenBank/DDBJ databases">
        <authorList>
            <person name="McCartney M.A."/>
            <person name="Auch B."/>
            <person name="Kono T."/>
            <person name="Mallez S."/>
            <person name="Becker A."/>
            <person name="Gohl D.M."/>
            <person name="Silverstein K.A.T."/>
            <person name="Koren S."/>
            <person name="Bechman K.B."/>
            <person name="Herman A."/>
            <person name="Abrahante J.E."/>
            <person name="Garbe J."/>
        </authorList>
    </citation>
    <scope>NUCLEOTIDE SEQUENCE</scope>
    <source>
        <strain evidence="3">Duluth1</strain>
        <tissue evidence="3">Whole animal</tissue>
    </source>
</reference>
<dbReference type="AlphaFoldDB" id="A0A9D4FB99"/>
<dbReference type="SUPFAM" id="SSF57845">
    <property type="entry name" value="B-box zinc-binding domain"/>
    <property type="match status" value="1"/>
</dbReference>
<keyword evidence="1" id="KW-0863">Zinc-finger</keyword>
<evidence type="ECO:0000313" key="3">
    <source>
        <dbReference type="EMBL" id="KAH3795834.1"/>
    </source>
</evidence>
<reference evidence="3" key="1">
    <citation type="journal article" date="2019" name="bioRxiv">
        <title>The Genome of the Zebra Mussel, Dreissena polymorpha: A Resource for Invasive Species Research.</title>
        <authorList>
            <person name="McCartney M.A."/>
            <person name="Auch B."/>
            <person name="Kono T."/>
            <person name="Mallez S."/>
            <person name="Zhang Y."/>
            <person name="Obille A."/>
            <person name="Becker A."/>
            <person name="Abrahante J.E."/>
            <person name="Garbe J."/>
            <person name="Badalamenti J.P."/>
            <person name="Herman A."/>
            <person name="Mangelson H."/>
            <person name="Liachko I."/>
            <person name="Sullivan S."/>
            <person name="Sone E.D."/>
            <person name="Koren S."/>
            <person name="Silverstein K.A.T."/>
            <person name="Beckman K.B."/>
            <person name="Gohl D.M."/>
        </authorList>
    </citation>
    <scope>NUCLEOTIDE SEQUENCE</scope>
    <source>
        <strain evidence="3">Duluth1</strain>
        <tissue evidence="3">Whole animal</tissue>
    </source>
</reference>
<feature type="domain" description="B box-type" evidence="2">
    <location>
        <begin position="81"/>
        <end position="115"/>
    </location>
</feature>
<keyword evidence="1" id="KW-0479">Metal-binding</keyword>
<dbReference type="PROSITE" id="PS50119">
    <property type="entry name" value="ZF_BBOX"/>
    <property type="match status" value="1"/>
</dbReference>
<dbReference type="Gene3D" id="3.30.160.60">
    <property type="entry name" value="Classic Zinc Finger"/>
    <property type="match status" value="1"/>
</dbReference>
<name>A0A9D4FB99_DREPO</name>
<dbReference type="GO" id="GO:0008270">
    <property type="term" value="F:zinc ion binding"/>
    <property type="evidence" value="ECO:0007669"/>
    <property type="project" value="UniProtKB-KW"/>
</dbReference>
<sequence length="115" mass="13432">MVTSKKSKFSLQKGSDLIYDFCCTVCEENGAYNKEVEAFCEQCFKCYCVKYVGLHNRSFNKHSLALRNELHKWTEIKAKVDALEKCPEHKNDVIKSLCEDHQQLLCHDCLQTKHR</sequence>
<dbReference type="InterPro" id="IPR000315">
    <property type="entry name" value="Znf_B-box"/>
</dbReference>
<protein>
    <recommendedName>
        <fullName evidence="2">B box-type domain-containing protein</fullName>
    </recommendedName>
</protein>
<evidence type="ECO:0000313" key="4">
    <source>
        <dbReference type="Proteomes" id="UP000828390"/>
    </source>
</evidence>
<keyword evidence="1" id="KW-0862">Zinc</keyword>
<comment type="caution">
    <text evidence="3">The sequence shown here is derived from an EMBL/GenBank/DDBJ whole genome shotgun (WGS) entry which is preliminary data.</text>
</comment>
<evidence type="ECO:0000259" key="2">
    <source>
        <dbReference type="PROSITE" id="PS50119"/>
    </source>
</evidence>
<accession>A0A9D4FB99</accession>
<gene>
    <name evidence="3" type="ORF">DPMN_149395</name>
</gene>
<evidence type="ECO:0000256" key="1">
    <source>
        <dbReference type="PROSITE-ProRule" id="PRU00024"/>
    </source>
</evidence>
<proteinExistence type="predicted"/>
<dbReference type="Pfam" id="PF00643">
    <property type="entry name" value="zf-B_box"/>
    <property type="match status" value="1"/>
</dbReference>
<keyword evidence="4" id="KW-1185">Reference proteome</keyword>
<dbReference type="Proteomes" id="UP000828390">
    <property type="component" value="Unassembled WGS sequence"/>
</dbReference>
<organism evidence="3 4">
    <name type="scientific">Dreissena polymorpha</name>
    <name type="common">Zebra mussel</name>
    <name type="synonym">Mytilus polymorpha</name>
    <dbReference type="NCBI Taxonomy" id="45954"/>
    <lineage>
        <taxon>Eukaryota</taxon>
        <taxon>Metazoa</taxon>
        <taxon>Spiralia</taxon>
        <taxon>Lophotrochozoa</taxon>
        <taxon>Mollusca</taxon>
        <taxon>Bivalvia</taxon>
        <taxon>Autobranchia</taxon>
        <taxon>Heteroconchia</taxon>
        <taxon>Euheterodonta</taxon>
        <taxon>Imparidentia</taxon>
        <taxon>Neoheterodontei</taxon>
        <taxon>Myida</taxon>
        <taxon>Dreissenoidea</taxon>
        <taxon>Dreissenidae</taxon>
        <taxon>Dreissena</taxon>
    </lineage>
</organism>